<dbReference type="EMBL" id="WJJP01000195">
    <property type="protein sequence ID" value="MBD3324170.1"/>
    <property type="molecule type" value="Genomic_DNA"/>
</dbReference>
<dbReference type="Gene3D" id="1.10.1530.10">
    <property type="match status" value="1"/>
</dbReference>
<reference evidence="3" key="1">
    <citation type="submission" date="2019-11" db="EMBL/GenBank/DDBJ databases">
        <title>Microbial mats filling the niche in hypersaline microbial mats.</title>
        <authorList>
            <person name="Wong H.L."/>
            <person name="Macleod F.I."/>
            <person name="White R.A. III"/>
            <person name="Burns B.P."/>
        </authorList>
    </citation>
    <scope>NUCLEOTIDE SEQUENCE</scope>
    <source>
        <strain evidence="3">Rbin_158</strain>
    </source>
</reference>
<dbReference type="SUPFAM" id="SSF89733">
    <property type="entry name" value="L-sulfolactate dehydrogenase-like"/>
    <property type="match status" value="1"/>
</dbReference>
<evidence type="ECO:0000256" key="2">
    <source>
        <dbReference type="ARBA" id="ARBA00023002"/>
    </source>
</evidence>
<dbReference type="Pfam" id="PF02615">
    <property type="entry name" value="Ldh_2"/>
    <property type="match status" value="1"/>
</dbReference>
<accession>A0A9D5JU27</accession>
<dbReference type="PANTHER" id="PTHR11091">
    <property type="entry name" value="OXIDOREDUCTASE-RELATED"/>
    <property type="match status" value="1"/>
</dbReference>
<dbReference type="InterPro" id="IPR003767">
    <property type="entry name" value="Malate/L-lactate_DH-like"/>
</dbReference>
<dbReference type="GO" id="GO:0016491">
    <property type="term" value="F:oxidoreductase activity"/>
    <property type="evidence" value="ECO:0007669"/>
    <property type="project" value="UniProtKB-KW"/>
</dbReference>
<sequence>MKGMYEGQRIPSQKLWNFCHEIFQKLGLPEDDAAIMANDLIQTDLRGVYSHGIMRLEILVKRAEAKVNAATPDIRVVQDHQATVLVDGDNGMGQVVSHKAMQIAIRKAKEFGISGVGVFNSNHNGTEANWAMMALEHEMIGFCFTTGGVNIMAPTGGYDRVLGNNPFAFAFPTGDQWDFPIVFDLACSTVARGWIVLAMKQGEEVPEGWALDKEGNPTTNAKEAYEGSVLPIGDYKGYGLSLIVGILSSVLTGGAIGNEVTEFYHDFERKQNIGHFMGAIDIGAFIPFDAFTQHLDTLITFIKASRKRQGVEKIYVPGEKEYETYQVNSKQGIPVPTAVLKEIERLAEKYAIDWTL</sequence>
<dbReference type="InterPro" id="IPR043144">
    <property type="entry name" value="Mal/L-sulf/L-lact_DH-like_ah"/>
</dbReference>
<comment type="similarity">
    <text evidence="1">Belongs to the LDH2/MDH2 oxidoreductase family.</text>
</comment>
<evidence type="ECO:0000313" key="4">
    <source>
        <dbReference type="Proteomes" id="UP000649604"/>
    </source>
</evidence>
<gene>
    <name evidence="3" type="ORF">GF339_06270</name>
</gene>
<dbReference type="Proteomes" id="UP000649604">
    <property type="component" value="Unassembled WGS sequence"/>
</dbReference>
<dbReference type="AlphaFoldDB" id="A0A9D5JU27"/>
<proteinExistence type="inferred from homology"/>
<dbReference type="PANTHER" id="PTHR11091:SF0">
    <property type="entry name" value="MALATE DEHYDROGENASE"/>
    <property type="match status" value="1"/>
</dbReference>
<dbReference type="Gene3D" id="3.30.1370.60">
    <property type="entry name" value="Hypothetical oxidoreductase yiak, domain 2"/>
    <property type="match status" value="1"/>
</dbReference>
<protein>
    <submittedName>
        <fullName evidence="3">Ldh family oxidoreductase</fullName>
    </submittedName>
</protein>
<organism evidence="3 4">
    <name type="scientific">candidate division KSB3 bacterium</name>
    <dbReference type="NCBI Taxonomy" id="2044937"/>
    <lineage>
        <taxon>Bacteria</taxon>
        <taxon>candidate division KSB3</taxon>
    </lineage>
</organism>
<comment type="caution">
    <text evidence="3">The sequence shown here is derived from an EMBL/GenBank/DDBJ whole genome shotgun (WGS) entry which is preliminary data.</text>
</comment>
<name>A0A9D5JU27_9BACT</name>
<dbReference type="InterPro" id="IPR043143">
    <property type="entry name" value="Mal/L-sulf/L-lact_DH-like_NADP"/>
</dbReference>
<evidence type="ECO:0000256" key="1">
    <source>
        <dbReference type="ARBA" id="ARBA00006056"/>
    </source>
</evidence>
<dbReference type="InterPro" id="IPR036111">
    <property type="entry name" value="Mal/L-sulfo/L-lacto_DH-like_sf"/>
</dbReference>
<evidence type="ECO:0000313" key="3">
    <source>
        <dbReference type="EMBL" id="MBD3324170.1"/>
    </source>
</evidence>
<keyword evidence="2" id="KW-0560">Oxidoreductase</keyword>